<protein>
    <submittedName>
        <fullName evidence="2">Chemotaxis protein CheW</fullName>
    </submittedName>
</protein>
<reference evidence="2 3" key="1">
    <citation type="submission" date="2018-03" db="EMBL/GenBank/DDBJ databases">
        <title>The ancient ancestry and fast evolution of plastids.</title>
        <authorList>
            <person name="Moore K.R."/>
            <person name="Magnabosco C."/>
            <person name="Momper L."/>
            <person name="Gold D.A."/>
            <person name="Bosak T."/>
            <person name="Fournier G.P."/>
        </authorList>
    </citation>
    <scope>NUCLEOTIDE SEQUENCE [LARGE SCALE GENOMIC DNA]</scope>
    <source>
        <strain evidence="2 3">CCALA 016</strain>
    </source>
</reference>
<keyword evidence="3" id="KW-1185">Reference proteome</keyword>
<dbReference type="Proteomes" id="UP000239001">
    <property type="component" value="Unassembled WGS sequence"/>
</dbReference>
<dbReference type="InterPro" id="IPR036061">
    <property type="entry name" value="CheW-like_dom_sf"/>
</dbReference>
<evidence type="ECO:0000259" key="1">
    <source>
        <dbReference type="PROSITE" id="PS50851"/>
    </source>
</evidence>
<dbReference type="GO" id="GO:0006935">
    <property type="term" value="P:chemotaxis"/>
    <property type="evidence" value="ECO:0007669"/>
    <property type="project" value="InterPro"/>
</dbReference>
<dbReference type="InterPro" id="IPR039315">
    <property type="entry name" value="CheW"/>
</dbReference>
<comment type="caution">
    <text evidence="2">The sequence shown here is derived from an EMBL/GenBank/DDBJ whole genome shotgun (WGS) entry which is preliminary data.</text>
</comment>
<organism evidence="2 3">
    <name type="scientific">Aphanothece hegewaldii CCALA 016</name>
    <dbReference type="NCBI Taxonomy" id="2107694"/>
    <lineage>
        <taxon>Bacteria</taxon>
        <taxon>Bacillati</taxon>
        <taxon>Cyanobacteriota</taxon>
        <taxon>Cyanophyceae</taxon>
        <taxon>Oscillatoriophycideae</taxon>
        <taxon>Chroococcales</taxon>
        <taxon>Aphanothecaceae</taxon>
        <taxon>Aphanothece</taxon>
    </lineage>
</organism>
<proteinExistence type="predicted"/>
<dbReference type="Gene3D" id="2.30.30.40">
    <property type="entry name" value="SH3 Domains"/>
    <property type="match status" value="1"/>
</dbReference>
<accession>A0A2T1LV00</accession>
<dbReference type="SMART" id="SM00260">
    <property type="entry name" value="CheW"/>
    <property type="match status" value="1"/>
</dbReference>
<sequence>MEKNIEDCWNKIGVSGDSSCSLLPEVIHCRNCSVYAAAGRTLLHRESPVGYIEEWTHLVSQPLPKRAKKYTETTTFSQKIEHKLDLSCVLIFRLETEWFALPIGVIKEVTSLCTVHTLPHRSNDILLGVVNIRGEILICVSLSNLLQLKPVAWKNSSLSKNNASPKTYQRMVVTEIQDNRWVFIVDEIYSVQRLKTDDLSNVPTVITKTPDTYTQKIIQLEDKKINFVDSEMLFYELLFYTFSRP</sequence>
<dbReference type="SUPFAM" id="SSF50341">
    <property type="entry name" value="CheW-like"/>
    <property type="match status" value="1"/>
</dbReference>
<dbReference type="AlphaFoldDB" id="A0A2T1LV00"/>
<feature type="domain" description="CheW-like" evidence="1">
    <location>
        <begin position="86"/>
        <end position="239"/>
    </location>
</feature>
<dbReference type="OrthoDB" id="21516at2"/>
<dbReference type="Pfam" id="PF01584">
    <property type="entry name" value="CheW"/>
    <property type="match status" value="1"/>
</dbReference>
<dbReference type="GO" id="GO:0005829">
    <property type="term" value="C:cytosol"/>
    <property type="evidence" value="ECO:0007669"/>
    <property type="project" value="TreeGrafter"/>
</dbReference>
<evidence type="ECO:0000313" key="3">
    <source>
        <dbReference type="Proteomes" id="UP000239001"/>
    </source>
</evidence>
<gene>
    <name evidence="2" type="ORF">C7H19_17130</name>
</gene>
<dbReference type="RefSeq" id="WP_106458141.1">
    <property type="nucleotide sequence ID" value="NZ_PXOH01000021.1"/>
</dbReference>
<evidence type="ECO:0000313" key="2">
    <source>
        <dbReference type="EMBL" id="PSF35281.1"/>
    </source>
</evidence>
<dbReference type="PROSITE" id="PS50851">
    <property type="entry name" value="CHEW"/>
    <property type="match status" value="1"/>
</dbReference>
<reference evidence="2 3" key="2">
    <citation type="submission" date="2018-03" db="EMBL/GenBank/DDBJ databases">
        <authorList>
            <person name="Keele B.F."/>
        </authorList>
    </citation>
    <scope>NUCLEOTIDE SEQUENCE [LARGE SCALE GENOMIC DNA]</scope>
    <source>
        <strain evidence="2 3">CCALA 016</strain>
    </source>
</reference>
<name>A0A2T1LV00_9CHRO</name>
<dbReference type="InterPro" id="IPR002545">
    <property type="entry name" value="CheW-lke_dom"/>
</dbReference>
<dbReference type="Gene3D" id="2.40.50.180">
    <property type="entry name" value="CheA-289, Domain 4"/>
    <property type="match status" value="1"/>
</dbReference>
<dbReference type="GO" id="GO:0007165">
    <property type="term" value="P:signal transduction"/>
    <property type="evidence" value="ECO:0007669"/>
    <property type="project" value="InterPro"/>
</dbReference>
<dbReference type="PANTHER" id="PTHR22617">
    <property type="entry name" value="CHEMOTAXIS SENSOR HISTIDINE KINASE-RELATED"/>
    <property type="match status" value="1"/>
</dbReference>
<dbReference type="PANTHER" id="PTHR22617:SF23">
    <property type="entry name" value="CHEMOTAXIS PROTEIN CHEW"/>
    <property type="match status" value="1"/>
</dbReference>
<dbReference type="EMBL" id="PXOH01000021">
    <property type="protein sequence ID" value="PSF35281.1"/>
    <property type="molecule type" value="Genomic_DNA"/>
</dbReference>